<organism evidence="1 2">
    <name type="scientific">Candida boidinii</name>
    <name type="common">Yeast</name>
    <dbReference type="NCBI Taxonomy" id="5477"/>
    <lineage>
        <taxon>Eukaryota</taxon>
        <taxon>Fungi</taxon>
        <taxon>Dikarya</taxon>
        <taxon>Ascomycota</taxon>
        <taxon>Saccharomycotina</taxon>
        <taxon>Pichiomycetes</taxon>
        <taxon>Pichiales</taxon>
        <taxon>Pichiaceae</taxon>
        <taxon>Ogataea</taxon>
        <taxon>Ogataea/Candida clade</taxon>
    </lineage>
</organism>
<keyword evidence="2" id="KW-1185">Reference proteome</keyword>
<reference evidence="1" key="1">
    <citation type="submission" date="2023-04" db="EMBL/GenBank/DDBJ databases">
        <title>Candida boidinii NBRC 1967.</title>
        <authorList>
            <person name="Ichikawa N."/>
            <person name="Sato H."/>
            <person name="Tonouchi N."/>
        </authorList>
    </citation>
    <scope>NUCLEOTIDE SEQUENCE</scope>
    <source>
        <strain evidence="1">NBRC 1967</strain>
    </source>
</reference>
<accession>A0ACB5TGW5</accession>
<evidence type="ECO:0000313" key="1">
    <source>
        <dbReference type="EMBL" id="GME88033.1"/>
    </source>
</evidence>
<dbReference type="EMBL" id="BSXV01000201">
    <property type="protein sequence ID" value="GME88033.1"/>
    <property type="molecule type" value="Genomic_DNA"/>
</dbReference>
<sequence length="538" mass="61627">MSDPVNTPSSIPETTAPAEVEEPKDVEMKDTETNTPVENNTVTESVEKPEAATIETTESKKGEDSTTAVIDSTETKAVEDKKTEEEVQIINLQQRRKELEDEAKQYLAKQTRPVIIPSFASWFDMNTIHEIEKRSLPEFFNNPESRYKKPEVYKEFRDFMINSYRLNPIEYLTVTSVRRNLAGDVASIMRVHGFLCKWGLINYQVDPRTKPFLTGPQYTGHFQITLDTPEGLAPLIPKNAKIIDETSSEMTTNNKETKITSEESNIISKKLPLNLELRHNVYDSTQDAFTLRNEDKEKFNNTLVGLKQLYSSVTGNDITETRYHNLRSKSNISSKDFEEGHFPSNFKNSDFVKLDKIVANSDFKQWSDQEILLLLEAIEMYDDDWNTICGHVGSRTKEQCISKFIQLPIEDTYLEQIIPKSQFKKLQNLKKSSINGVNKIEQNNNDDDEEEENDEYNTNSKINTVNQLIDLIISKVDGNQVKKTISEESGDEDILKGLKYSIGSISGSAKLESDKIINEEKNLLRELRKKKFLDKNMI</sequence>
<evidence type="ECO:0000313" key="2">
    <source>
        <dbReference type="Proteomes" id="UP001165101"/>
    </source>
</evidence>
<protein>
    <submittedName>
        <fullName evidence="1">Unnamed protein product</fullName>
    </submittedName>
</protein>
<proteinExistence type="predicted"/>
<comment type="caution">
    <text evidence="1">The sequence shown here is derived from an EMBL/GenBank/DDBJ whole genome shotgun (WGS) entry which is preliminary data.</text>
</comment>
<dbReference type="Proteomes" id="UP001165101">
    <property type="component" value="Unassembled WGS sequence"/>
</dbReference>
<name>A0ACB5TGW5_CANBO</name>
<gene>
    <name evidence="1" type="ORF">Cboi01_000068400</name>
</gene>